<comment type="caution">
    <text evidence="2">The sequence shown here is derived from an EMBL/GenBank/DDBJ whole genome shotgun (WGS) entry which is preliminary data.</text>
</comment>
<dbReference type="AlphaFoldDB" id="A0A4Y8AJX2"/>
<evidence type="ECO:0000313" key="4">
    <source>
        <dbReference type="Proteomes" id="UP000583101"/>
    </source>
</evidence>
<reference evidence="2 3" key="1">
    <citation type="journal article" date="2016" name="Int. J. Syst. Evol. Microbiol.">
        <title>Proposal of Mucilaginibacter phyllosphaerae sp. nov. isolated from the phyllosphere of Galium album.</title>
        <authorList>
            <person name="Aydogan E.L."/>
            <person name="Busse H.J."/>
            <person name="Moser G."/>
            <person name="Muller C."/>
            <person name="Kampfer P."/>
            <person name="Glaeser S.P."/>
        </authorList>
    </citation>
    <scope>NUCLEOTIDE SEQUENCE [LARGE SCALE GENOMIC DNA]</scope>
    <source>
        <strain evidence="2 3">PP-F2FG21</strain>
    </source>
</reference>
<dbReference type="EMBL" id="JACIEG010000001">
    <property type="protein sequence ID" value="MBB3967613.1"/>
    <property type="molecule type" value="Genomic_DNA"/>
</dbReference>
<keyword evidence="4" id="KW-1185">Reference proteome</keyword>
<protein>
    <recommendedName>
        <fullName evidence="5">Lipocalin-like domain-containing protein</fullName>
    </recommendedName>
</protein>
<dbReference type="OrthoDB" id="955522at2"/>
<evidence type="ECO:0000313" key="3">
    <source>
        <dbReference type="Proteomes" id="UP000297248"/>
    </source>
</evidence>
<dbReference type="Proteomes" id="UP000297248">
    <property type="component" value="Unassembled WGS sequence"/>
</dbReference>
<evidence type="ECO:0000313" key="1">
    <source>
        <dbReference type="EMBL" id="MBB3967613.1"/>
    </source>
</evidence>
<dbReference type="Proteomes" id="UP000583101">
    <property type="component" value="Unassembled WGS sequence"/>
</dbReference>
<accession>A0A4Y8AJX2</accession>
<evidence type="ECO:0000313" key="2">
    <source>
        <dbReference type="EMBL" id="TEW69330.1"/>
    </source>
</evidence>
<reference evidence="1 4" key="3">
    <citation type="submission" date="2020-08" db="EMBL/GenBank/DDBJ databases">
        <title>Genomic Encyclopedia of Type Strains, Phase IV (KMG-IV): sequencing the most valuable type-strain genomes for metagenomic binning, comparative biology and taxonomic classification.</title>
        <authorList>
            <person name="Goeker M."/>
        </authorList>
    </citation>
    <scope>NUCLEOTIDE SEQUENCE [LARGE SCALE GENOMIC DNA]</scope>
    <source>
        <strain evidence="1 4">DSM 100995</strain>
    </source>
</reference>
<gene>
    <name evidence="2" type="ORF">E2R65_03950</name>
    <name evidence="1" type="ORF">GGR35_000199</name>
</gene>
<organism evidence="2 3">
    <name type="scientific">Mucilaginibacter phyllosphaerae</name>
    <dbReference type="NCBI Taxonomy" id="1812349"/>
    <lineage>
        <taxon>Bacteria</taxon>
        <taxon>Pseudomonadati</taxon>
        <taxon>Bacteroidota</taxon>
        <taxon>Sphingobacteriia</taxon>
        <taxon>Sphingobacteriales</taxon>
        <taxon>Sphingobacteriaceae</taxon>
        <taxon>Mucilaginibacter</taxon>
    </lineage>
</organism>
<sequence length="126" mass="13360">MITSFKTLSLTLLVLVGINACQKNNAGKTAALVGNWKLVRTKTGIGPAPAGWVPASGNATFQPSGVIGGSVFNGYSKYTLTDSFSITVTGNGVQEQKYFYQLKGDSLNMGNRACIEGCSMQFVRVK</sequence>
<dbReference type="EMBL" id="SNQG01000001">
    <property type="protein sequence ID" value="TEW69330.1"/>
    <property type="molecule type" value="Genomic_DNA"/>
</dbReference>
<evidence type="ECO:0008006" key="5">
    <source>
        <dbReference type="Google" id="ProtNLM"/>
    </source>
</evidence>
<proteinExistence type="predicted"/>
<dbReference type="RefSeq" id="WP_134335163.1">
    <property type="nucleotide sequence ID" value="NZ_BMCZ01000007.1"/>
</dbReference>
<name>A0A4Y8AJX2_9SPHI</name>
<reference evidence="2" key="2">
    <citation type="submission" date="2019-03" db="EMBL/GenBank/DDBJ databases">
        <authorList>
            <person name="Yan Y.-Q."/>
            <person name="Du Z.-J."/>
        </authorList>
    </citation>
    <scope>NUCLEOTIDE SEQUENCE</scope>
    <source>
        <strain evidence="2">PP-F2FG21</strain>
    </source>
</reference>